<evidence type="ECO:0000259" key="1">
    <source>
        <dbReference type="Pfam" id="PF15567"/>
    </source>
</evidence>
<protein>
    <recommendedName>
        <fullName evidence="1">Immunity protein 35 domain-containing protein</fullName>
    </recommendedName>
</protein>
<comment type="caution">
    <text evidence="2">The sequence shown here is derived from an EMBL/GenBank/DDBJ whole genome shotgun (WGS) entry which is preliminary data.</text>
</comment>
<dbReference type="OrthoDB" id="329429at2"/>
<dbReference type="Pfam" id="PF15567">
    <property type="entry name" value="Imm35"/>
    <property type="match status" value="1"/>
</dbReference>
<dbReference type="AlphaFoldDB" id="A0A4V3JQX8"/>
<organism evidence="2 3">
    <name type="scientific">Leptospira sarikeiensis</name>
    <dbReference type="NCBI Taxonomy" id="2484943"/>
    <lineage>
        <taxon>Bacteria</taxon>
        <taxon>Pseudomonadati</taxon>
        <taxon>Spirochaetota</taxon>
        <taxon>Spirochaetia</taxon>
        <taxon>Leptospirales</taxon>
        <taxon>Leptospiraceae</taxon>
        <taxon>Leptospira</taxon>
    </lineage>
</organism>
<evidence type="ECO:0000313" key="3">
    <source>
        <dbReference type="Proteomes" id="UP000297762"/>
    </source>
</evidence>
<name>A0A4V3JQX8_9LEPT</name>
<feature type="domain" description="Immunity protein 35" evidence="1">
    <location>
        <begin position="98"/>
        <end position="176"/>
    </location>
</feature>
<reference evidence="2" key="1">
    <citation type="journal article" date="2019" name="PLoS Negl. Trop. Dis.">
        <title>Revisiting the worldwide diversity of Leptospira species in the environment.</title>
        <authorList>
            <person name="Vincent A.T."/>
            <person name="Schiettekatte O."/>
            <person name="Bourhy P."/>
            <person name="Veyrier F.J."/>
            <person name="Picardeau M."/>
        </authorList>
    </citation>
    <scope>NUCLEOTIDE SEQUENCE [LARGE SCALE GENOMIC DNA]</scope>
    <source>
        <strain evidence="2">201702455</strain>
    </source>
</reference>
<dbReference type="Proteomes" id="UP000297762">
    <property type="component" value="Unassembled WGS sequence"/>
</dbReference>
<gene>
    <name evidence="2" type="ORF">EHQ64_19885</name>
</gene>
<dbReference type="EMBL" id="RQGF01000043">
    <property type="protein sequence ID" value="TGL57656.1"/>
    <property type="molecule type" value="Genomic_DNA"/>
</dbReference>
<evidence type="ECO:0000313" key="2">
    <source>
        <dbReference type="EMBL" id="TGL57656.1"/>
    </source>
</evidence>
<dbReference type="InterPro" id="IPR029082">
    <property type="entry name" value="Imm35"/>
</dbReference>
<dbReference type="RefSeq" id="WP_135651554.1">
    <property type="nucleotide sequence ID" value="NZ_RQGF01000043.1"/>
</dbReference>
<sequence>MNFVDSSKVSYIIFLEFKGKKASEDEIAFVKKYDNYHSQFDLKALKSILNPYELGISIGRFPEAEANAILNENQDLNLKLIERNPTLRDNIILSTEREARAKAEEYLNNRSLSLGDDSYLITEIETKRYGWIIHFANKKYLDTNDDSYLLFGSGPLILNKYDGSIYPLGSGSPNGEIYLYELQYFPDFVGSGEFVENELARILRENADVVDFPFTDLDGK</sequence>
<accession>A0A4V3JQX8</accession>
<proteinExistence type="predicted"/>
<keyword evidence="3" id="KW-1185">Reference proteome</keyword>